<accession>A0ABD3C2C7</accession>
<proteinExistence type="predicted"/>
<gene>
    <name evidence="2" type="ORF">CASFOL_031821</name>
</gene>
<dbReference type="EMBL" id="JAVIJP010000054">
    <property type="protein sequence ID" value="KAL3623005.1"/>
    <property type="molecule type" value="Genomic_DNA"/>
</dbReference>
<reference evidence="3" key="1">
    <citation type="journal article" date="2024" name="IScience">
        <title>Strigolactones Initiate the Formation of Haustorium-like Structures in Castilleja.</title>
        <authorList>
            <person name="Buerger M."/>
            <person name="Peterson D."/>
            <person name="Chory J."/>
        </authorList>
    </citation>
    <scope>NUCLEOTIDE SEQUENCE [LARGE SCALE GENOMIC DNA]</scope>
</reference>
<evidence type="ECO:0000313" key="3">
    <source>
        <dbReference type="Proteomes" id="UP001632038"/>
    </source>
</evidence>
<sequence>MAPPPFTVLPDERDLYCSLKQRDIEPALFVNVPKWTEDTGEFETRVNRMIENARLEFLLGIREKSYPRLMLEFYTSFRVSGSTIHFRIRGEEKSLRPEDVNDILGIDACAKNLNWFGEPNRYFEIPFWDEIRVPGIGKTEGYPFTCVKDNELYFIYRVVTRCILGKGEPTKITKAELQFLHALRYNQNLRIWPLIVSNLQRVAEVRKCKNSNLNHGMLITLFAKARGWAATAAEERTALDLVELTFDIRLVRNPDKPHRRGDTTPVCEIKEYPPRPDPILPLAQDDDDSPDSEGDDEDHPPADTTMVGASSDAARPDGSAQPARAGKRPARPELNVPNDFWIDWEGWKLENAQEHQGLLAGQNEIRDEVRRQGVTIDDTYRETRRIY</sequence>
<dbReference type="Proteomes" id="UP001632038">
    <property type="component" value="Unassembled WGS sequence"/>
</dbReference>
<feature type="region of interest" description="Disordered" evidence="1">
    <location>
        <begin position="253"/>
        <end position="334"/>
    </location>
</feature>
<dbReference type="AlphaFoldDB" id="A0ABD3C2C7"/>
<keyword evidence="3" id="KW-1185">Reference proteome</keyword>
<name>A0ABD3C2C7_9LAMI</name>
<evidence type="ECO:0000313" key="2">
    <source>
        <dbReference type="EMBL" id="KAL3623005.1"/>
    </source>
</evidence>
<organism evidence="2 3">
    <name type="scientific">Castilleja foliolosa</name>
    <dbReference type="NCBI Taxonomy" id="1961234"/>
    <lineage>
        <taxon>Eukaryota</taxon>
        <taxon>Viridiplantae</taxon>
        <taxon>Streptophyta</taxon>
        <taxon>Embryophyta</taxon>
        <taxon>Tracheophyta</taxon>
        <taxon>Spermatophyta</taxon>
        <taxon>Magnoliopsida</taxon>
        <taxon>eudicotyledons</taxon>
        <taxon>Gunneridae</taxon>
        <taxon>Pentapetalae</taxon>
        <taxon>asterids</taxon>
        <taxon>lamiids</taxon>
        <taxon>Lamiales</taxon>
        <taxon>Orobanchaceae</taxon>
        <taxon>Pedicularideae</taxon>
        <taxon>Castillejinae</taxon>
        <taxon>Castilleja</taxon>
    </lineage>
</organism>
<protein>
    <submittedName>
        <fullName evidence="2">Uncharacterized protein</fullName>
    </submittedName>
</protein>
<evidence type="ECO:0000256" key="1">
    <source>
        <dbReference type="SAM" id="MobiDB-lite"/>
    </source>
</evidence>
<feature type="compositionally biased region" description="Basic and acidic residues" evidence="1">
    <location>
        <begin position="253"/>
        <end position="274"/>
    </location>
</feature>
<feature type="compositionally biased region" description="Acidic residues" evidence="1">
    <location>
        <begin position="284"/>
        <end position="298"/>
    </location>
</feature>
<comment type="caution">
    <text evidence="2">The sequence shown here is derived from an EMBL/GenBank/DDBJ whole genome shotgun (WGS) entry which is preliminary data.</text>
</comment>